<feature type="coiled-coil region" evidence="1">
    <location>
        <begin position="3"/>
        <end position="30"/>
    </location>
</feature>
<feature type="domain" description="TIR" evidence="3">
    <location>
        <begin position="146"/>
        <end position="280"/>
    </location>
</feature>
<dbReference type="SMART" id="SM00255">
    <property type="entry name" value="TIR"/>
    <property type="match status" value="1"/>
</dbReference>
<dbReference type="InterPro" id="IPR000157">
    <property type="entry name" value="TIR_dom"/>
</dbReference>
<keyword evidence="5" id="KW-1185">Reference proteome</keyword>
<name>A0ABP7HGX8_9FLAO</name>
<organism evidence="4 5">
    <name type="scientific">Corallibacter vietnamensis</name>
    <dbReference type="NCBI Taxonomy" id="904130"/>
    <lineage>
        <taxon>Bacteria</taxon>
        <taxon>Pseudomonadati</taxon>
        <taxon>Bacteroidota</taxon>
        <taxon>Flavobacteriia</taxon>
        <taxon>Flavobacteriales</taxon>
        <taxon>Flavobacteriaceae</taxon>
        <taxon>Corallibacter</taxon>
    </lineage>
</organism>
<feature type="region of interest" description="Disordered" evidence="2">
    <location>
        <begin position="43"/>
        <end position="66"/>
    </location>
</feature>
<evidence type="ECO:0000256" key="2">
    <source>
        <dbReference type="SAM" id="MobiDB-lite"/>
    </source>
</evidence>
<proteinExistence type="predicted"/>
<keyword evidence="1" id="KW-0175">Coiled coil</keyword>
<dbReference type="RefSeq" id="WP_344731106.1">
    <property type="nucleotide sequence ID" value="NZ_BAABBI010000009.1"/>
</dbReference>
<feature type="region of interest" description="Disordered" evidence="2">
    <location>
        <begin position="89"/>
        <end position="111"/>
    </location>
</feature>
<gene>
    <name evidence="4" type="ORF">GCM10022271_26510</name>
</gene>
<dbReference type="SUPFAM" id="SSF52200">
    <property type="entry name" value="Toll/Interleukin receptor TIR domain"/>
    <property type="match status" value="1"/>
</dbReference>
<feature type="compositionally biased region" description="Polar residues" evidence="2">
    <location>
        <begin position="43"/>
        <end position="63"/>
    </location>
</feature>
<reference evidence="5" key="1">
    <citation type="journal article" date="2019" name="Int. J. Syst. Evol. Microbiol.">
        <title>The Global Catalogue of Microorganisms (GCM) 10K type strain sequencing project: providing services to taxonomists for standard genome sequencing and annotation.</title>
        <authorList>
            <consortium name="The Broad Institute Genomics Platform"/>
            <consortium name="The Broad Institute Genome Sequencing Center for Infectious Disease"/>
            <person name="Wu L."/>
            <person name="Ma J."/>
        </authorList>
    </citation>
    <scope>NUCLEOTIDE SEQUENCE [LARGE SCALE GENOMIC DNA]</scope>
    <source>
        <strain evidence="5">JCM 17525</strain>
    </source>
</reference>
<dbReference type="Pfam" id="PF13676">
    <property type="entry name" value="TIR_2"/>
    <property type="match status" value="1"/>
</dbReference>
<dbReference type="PROSITE" id="PS50104">
    <property type="entry name" value="TIR"/>
    <property type="match status" value="1"/>
</dbReference>
<sequence length="280" mass="32771">MSISSITSNIDRLERDIANLEKQKSYESDKELRVQKNIDSLTDQANRTTSQSTLKSKLNQIRSKQTELGRIEKKKAVISKKLADKNKQLRKYQSDLTKEQTKERKKTEREQLEFQRNLNRELERQKQLTHETMKMQTVEKPKTENKEYDVFISHSSADKDDFVRPLATELQNLGIKVWYDEFELKIGDSLRRSIDLGLINSRYGIVVLSSSFFKRDWTNYELDGFVNKEMNGMKVILPIWHKVSKDEVQKFSLSLADKVALNSSIYSVKEIAEEINEIIK</sequence>
<evidence type="ECO:0000313" key="5">
    <source>
        <dbReference type="Proteomes" id="UP001501456"/>
    </source>
</evidence>
<dbReference type="InterPro" id="IPR035897">
    <property type="entry name" value="Toll_tir_struct_dom_sf"/>
</dbReference>
<dbReference type="Gene3D" id="3.40.50.10140">
    <property type="entry name" value="Toll/interleukin-1 receptor homology (TIR) domain"/>
    <property type="match status" value="1"/>
</dbReference>
<evidence type="ECO:0000256" key="1">
    <source>
        <dbReference type="SAM" id="Coils"/>
    </source>
</evidence>
<evidence type="ECO:0000259" key="3">
    <source>
        <dbReference type="PROSITE" id="PS50104"/>
    </source>
</evidence>
<accession>A0ABP7HGX8</accession>
<dbReference type="Proteomes" id="UP001501456">
    <property type="component" value="Unassembled WGS sequence"/>
</dbReference>
<protein>
    <recommendedName>
        <fullName evidence="3">TIR domain-containing protein</fullName>
    </recommendedName>
</protein>
<comment type="caution">
    <text evidence="4">The sequence shown here is derived from an EMBL/GenBank/DDBJ whole genome shotgun (WGS) entry which is preliminary data.</text>
</comment>
<dbReference type="EMBL" id="BAABBI010000009">
    <property type="protein sequence ID" value="GAA3792936.1"/>
    <property type="molecule type" value="Genomic_DNA"/>
</dbReference>
<evidence type="ECO:0000313" key="4">
    <source>
        <dbReference type="EMBL" id="GAA3792936.1"/>
    </source>
</evidence>